<proteinExistence type="predicted"/>
<protein>
    <submittedName>
        <fullName evidence="1">Uncharacterized protein</fullName>
    </submittedName>
</protein>
<dbReference type="EMBL" id="KJ538721">
    <property type="protein sequence ID" value="AHY84081.1"/>
    <property type="molecule type" value="Genomic_DNA"/>
</dbReference>
<organism evidence="1 2">
    <name type="scientific">Mycobacterium phage MosMoris</name>
    <dbReference type="NCBI Taxonomy" id="1471542"/>
    <lineage>
        <taxon>Viruses</taxon>
        <taxon>Duplodnaviria</taxon>
        <taxon>Heunggongvirae</taxon>
        <taxon>Uroviricota</taxon>
        <taxon>Caudoviricetes</taxon>
        <taxon>Marvinvirus</taxon>
        <taxon>Marvinvirus mosmoris</taxon>
    </lineage>
</organism>
<dbReference type="RefSeq" id="YP_009031517.1">
    <property type="nucleotide sequence ID" value="NC_024138.1"/>
</dbReference>
<evidence type="ECO:0000313" key="1">
    <source>
        <dbReference type="EMBL" id="AHY84081.1"/>
    </source>
</evidence>
<accession>A0A023ZW92</accession>
<evidence type="ECO:0000313" key="2">
    <source>
        <dbReference type="Proteomes" id="UP000024435"/>
    </source>
</evidence>
<reference evidence="1 2" key="1">
    <citation type="submission" date="2014-03" db="EMBL/GenBank/DDBJ databases">
        <authorList>
            <person name="Bragg J."/>
            <person name="Dehn A."/>
            <person name="Hefner M."/>
            <person name="McHugh D."/>
            <person name="Petersen P."/>
            <person name="Zeba F."/>
            <person name="Zegers G.P."/>
            <person name="Page S.T."/>
            <person name="Bradley K.W."/>
            <person name="Clarke D.Q."/>
            <person name="Lewis M.F."/>
            <person name="Barker L.P."/>
            <person name="Bailey C."/>
            <person name="Asai D.J."/>
            <person name="Garber M.L."/>
            <person name="Bowman C.A."/>
            <person name="Russell D.A."/>
            <person name="Pope W.H."/>
            <person name="Jacobs-Sera D."/>
            <person name="Hendrix R.W."/>
            <person name="Hatfull G.F."/>
        </authorList>
    </citation>
    <scope>NUCLEOTIDE SEQUENCE [LARGE SCALE GENOMIC DNA]</scope>
</reference>
<dbReference type="KEGG" id="vg:19487445"/>
<dbReference type="GeneID" id="19487445"/>
<sequence length="89" mass="10058">MALRNPLAIGVDITEGDPWWTCICEAFQEVFNKADPTMGALPEMPVIEMTATLNGIERRFRLAQEVNADWSKFDASVFHTKWVEVSDAK</sequence>
<gene>
    <name evidence="1" type="primary">7</name>
    <name evidence="1" type="ORF">PBI_MOSMORIS_7</name>
</gene>
<dbReference type="Proteomes" id="UP000024435">
    <property type="component" value="Segment"/>
</dbReference>
<keyword evidence="2" id="KW-1185">Reference proteome</keyword>
<name>A0A023ZW92_9CAUD</name>